<feature type="domain" description="Srp40 C-terminal" evidence="2">
    <location>
        <begin position="520"/>
        <end position="592"/>
    </location>
</feature>
<dbReference type="Pfam" id="PF05022">
    <property type="entry name" value="SRP40_C"/>
    <property type="match status" value="1"/>
</dbReference>
<dbReference type="EMBL" id="GHES01020959">
    <property type="protein sequence ID" value="MPA51518.1"/>
    <property type="molecule type" value="Transcribed_RNA"/>
</dbReference>
<evidence type="ECO:0000256" key="1">
    <source>
        <dbReference type="SAM" id="MobiDB-lite"/>
    </source>
</evidence>
<dbReference type="PROSITE" id="PS50896">
    <property type="entry name" value="LISH"/>
    <property type="match status" value="1"/>
</dbReference>
<name>A0A5B7A6G3_DAVIN</name>
<dbReference type="GO" id="GO:0005730">
    <property type="term" value="C:nucleolus"/>
    <property type="evidence" value="ECO:0007669"/>
    <property type="project" value="InterPro"/>
</dbReference>
<evidence type="ECO:0000313" key="3">
    <source>
        <dbReference type="EMBL" id="MPA51518.1"/>
    </source>
</evidence>
<feature type="compositionally biased region" description="Basic and acidic residues" evidence="1">
    <location>
        <begin position="481"/>
        <end position="495"/>
    </location>
</feature>
<dbReference type="InterPro" id="IPR006594">
    <property type="entry name" value="LisH"/>
</dbReference>
<sequence length="598" mass="66765">MLETKSNGNTNPNSTLIALKPRQVMLAELNTKMTTTTKKKDHKKTLTLKPDQKALLLHSVLRYVERNGYSKTLKRFLSEAEIENDSWKACSLDLEDMYCKYLETCSHADTNLSTYKEKELQMDGMTKIDGDSNCAAPERTASKKKKKKSDENNRNTDADQSGASDKLTESAKNSKGTLANDMVTEANVKSKEKKKRKKISDSLDQTEQVSSEKEKKKSDNLSDSPDQTEQVNSEALQKPAEAVVSELQMNESTKKHKDKKKKKSNVISESLDGNLEQEQLDSLPGITEEKSKDSEAKAKTKDKKKKNKPGTISVVENIEQCGLKDKQGLIADQLVSSALENTSDIQLEKKKVVSKDKKRKKEGSVCERLFGGVGVVVDKESPITIDSTKECFQISEDVTTKEKKGSKKRKRLASDGNEYQPAEEVAVEESKRRKTEGMEESKSSEQTTKVDAIPGGDGRAGEENKEENGQIGCKESTFFKQLDEHANGKLEKNGGEKSAAQKTIRKQCNGSAEPKTVNAFQRVRVDEVVFPDERLQDNSYWAKDGAEIGYGAKAQEVLGQVRGRDFRHEKTKKKRGSYRGGQIDLQSHSVKFNYSDED</sequence>
<accession>A0A5B7A6G3</accession>
<feature type="compositionally biased region" description="Basic and acidic residues" evidence="1">
    <location>
        <begin position="459"/>
        <end position="468"/>
    </location>
</feature>
<feature type="compositionally biased region" description="Polar residues" evidence="1">
    <location>
        <begin position="221"/>
        <end position="235"/>
    </location>
</feature>
<organism evidence="3">
    <name type="scientific">Davidia involucrata</name>
    <name type="common">Dove tree</name>
    <dbReference type="NCBI Taxonomy" id="16924"/>
    <lineage>
        <taxon>Eukaryota</taxon>
        <taxon>Viridiplantae</taxon>
        <taxon>Streptophyta</taxon>
        <taxon>Embryophyta</taxon>
        <taxon>Tracheophyta</taxon>
        <taxon>Spermatophyta</taxon>
        <taxon>Magnoliopsida</taxon>
        <taxon>eudicotyledons</taxon>
        <taxon>Gunneridae</taxon>
        <taxon>Pentapetalae</taxon>
        <taxon>asterids</taxon>
        <taxon>Cornales</taxon>
        <taxon>Nyssaceae</taxon>
        <taxon>Davidia</taxon>
    </lineage>
</organism>
<protein>
    <recommendedName>
        <fullName evidence="2">Srp40 C-terminal domain-containing protein</fullName>
    </recommendedName>
</protein>
<feature type="compositionally biased region" description="Basic residues" evidence="1">
    <location>
        <begin position="254"/>
        <end position="264"/>
    </location>
</feature>
<reference evidence="3" key="1">
    <citation type="submission" date="2019-08" db="EMBL/GenBank/DDBJ databases">
        <title>Reference gene set and small RNA set construction with multiple tissues from Davidia involucrata Baill.</title>
        <authorList>
            <person name="Yang H."/>
            <person name="Zhou C."/>
            <person name="Li G."/>
            <person name="Wang J."/>
            <person name="Gao P."/>
            <person name="Wang M."/>
            <person name="Wang R."/>
            <person name="Zhao Y."/>
        </authorList>
    </citation>
    <scope>NUCLEOTIDE SEQUENCE</scope>
    <source>
        <tissue evidence="3">Mixed with DoveR01_LX</tissue>
    </source>
</reference>
<feature type="region of interest" description="Disordered" evidence="1">
    <location>
        <begin position="396"/>
        <end position="513"/>
    </location>
</feature>
<dbReference type="InterPro" id="IPR039191">
    <property type="entry name" value="Nopp140-like"/>
</dbReference>
<feature type="region of interest" description="Disordered" evidence="1">
    <location>
        <begin position="126"/>
        <end position="312"/>
    </location>
</feature>
<dbReference type="AlphaFoldDB" id="A0A5B7A6G3"/>
<dbReference type="InterPro" id="IPR007718">
    <property type="entry name" value="Srp40_C"/>
</dbReference>
<proteinExistence type="predicted"/>
<evidence type="ECO:0000259" key="2">
    <source>
        <dbReference type="Pfam" id="PF05022"/>
    </source>
</evidence>
<dbReference type="PANTHER" id="PTHR23216:SF1">
    <property type="entry name" value="NUCLEOLAR AND COILED-BODY PHOSPHOPROTEIN 1"/>
    <property type="match status" value="1"/>
</dbReference>
<feature type="compositionally biased region" description="Basic and acidic residues" evidence="1">
    <location>
        <begin position="287"/>
        <end position="299"/>
    </location>
</feature>
<feature type="compositionally biased region" description="Basic and acidic residues" evidence="1">
    <location>
        <begin position="210"/>
        <end position="220"/>
    </location>
</feature>
<dbReference type="PANTHER" id="PTHR23216">
    <property type="entry name" value="NUCLEOLAR AND COILED-BODY PHOSPHOPROTEIN 1"/>
    <property type="match status" value="1"/>
</dbReference>
<feature type="compositionally biased region" description="Basic and acidic residues" evidence="1">
    <location>
        <begin position="148"/>
        <end position="157"/>
    </location>
</feature>
<feature type="compositionally biased region" description="Basic and acidic residues" evidence="1">
    <location>
        <begin position="428"/>
        <end position="443"/>
    </location>
</feature>
<gene>
    <name evidence="3" type="ORF">Din_020959</name>
</gene>